<name>A0A8S5REU3_9VIRU</name>
<evidence type="ECO:0000256" key="1">
    <source>
        <dbReference type="SAM" id="Coils"/>
    </source>
</evidence>
<accession>A0A8S5REU3</accession>
<feature type="coiled-coil region" evidence="1">
    <location>
        <begin position="41"/>
        <end position="68"/>
    </location>
</feature>
<proteinExistence type="predicted"/>
<sequence>MINNIEQITLKTGQEVIIMSHRDIIDTIRDTLGDPLADIVAAELAHATKSYEDELKGYEADIQEKEGIADSYAASLRDISDELEVIEGLLEAPRLNRDKVKTSSENIRKIIDETF</sequence>
<protein>
    <submittedName>
        <fullName evidence="2">Uncharacterized protein</fullName>
    </submittedName>
</protein>
<dbReference type="EMBL" id="BK059096">
    <property type="protein sequence ID" value="DAE29650.1"/>
    <property type="molecule type" value="Genomic_DNA"/>
</dbReference>
<organism evidence="2">
    <name type="scientific">virus sp. ctqq75</name>
    <dbReference type="NCBI Taxonomy" id="2827999"/>
    <lineage>
        <taxon>Viruses</taxon>
    </lineage>
</organism>
<reference evidence="2" key="1">
    <citation type="journal article" date="2021" name="Proc. Natl. Acad. Sci. U.S.A.">
        <title>A Catalog of Tens of Thousands of Viruses from Human Metagenomes Reveals Hidden Associations with Chronic Diseases.</title>
        <authorList>
            <person name="Tisza M.J."/>
            <person name="Buck C.B."/>
        </authorList>
    </citation>
    <scope>NUCLEOTIDE SEQUENCE</scope>
    <source>
        <strain evidence="2">Ctqq75</strain>
    </source>
</reference>
<keyword evidence="1" id="KW-0175">Coiled coil</keyword>
<evidence type="ECO:0000313" key="2">
    <source>
        <dbReference type="EMBL" id="DAE29650.1"/>
    </source>
</evidence>